<accession>A0A845ESQ6</accession>
<name>A0A845ESQ6_9BACL</name>
<dbReference type="RefSeq" id="WP_159785719.1">
    <property type="nucleotide sequence ID" value="NZ_WMEY01000001.1"/>
</dbReference>
<evidence type="ECO:0000313" key="2">
    <source>
        <dbReference type="Proteomes" id="UP000447833"/>
    </source>
</evidence>
<dbReference type="NCBIfam" id="TIGR04223">
    <property type="entry name" value="quorum_AgrD"/>
    <property type="match status" value="1"/>
</dbReference>
<gene>
    <name evidence="1" type="ORF">GLW07_02400</name>
</gene>
<sequence length="41" mass="4413">MFKIKSSFYASVATLGLVLANITAGTTCFLGLYEPDLPDED</sequence>
<proteinExistence type="predicted"/>
<evidence type="ECO:0000313" key="1">
    <source>
        <dbReference type="EMBL" id="MYL62200.1"/>
    </source>
</evidence>
<dbReference type="InterPro" id="IPR009229">
    <property type="entry name" value="AgrD"/>
</dbReference>
<dbReference type="EMBL" id="WMEY01000001">
    <property type="protein sequence ID" value="MYL62200.1"/>
    <property type="molecule type" value="Genomic_DNA"/>
</dbReference>
<reference evidence="1 2" key="1">
    <citation type="submission" date="2019-11" db="EMBL/GenBank/DDBJ databases">
        <title>Genome sequences of 17 halophilic strains isolated from different environments.</title>
        <authorList>
            <person name="Furrow R.E."/>
        </authorList>
    </citation>
    <scope>NUCLEOTIDE SEQUENCE [LARGE SCALE GENOMIC DNA]</scope>
    <source>
        <strain evidence="1 2">22506_14_FS</strain>
    </source>
</reference>
<comment type="caution">
    <text evidence="1">The sequence shown here is derived from an EMBL/GenBank/DDBJ whole genome shotgun (WGS) entry which is preliminary data.</text>
</comment>
<dbReference type="Proteomes" id="UP000447833">
    <property type="component" value="Unassembled WGS sequence"/>
</dbReference>
<dbReference type="AlphaFoldDB" id="A0A845ESQ6"/>
<protein>
    <submittedName>
        <fullName evidence="1">Cyclic lactone autoinducer peptide</fullName>
    </submittedName>
</protein>
<organism evidence="1 2">
    <name type="scientific">Guptibacillus hwajinpoensis</name>
    <dbReference type="NCBI Taxonomy" id="208199"/>
    <lineage>
        <taxon>Bacteria</taxon>
        <taxon>Bacillati</taxon>
        <taxon>Bacillota</taxon>
        <taxon>Bacilli</taxon>
        <taxon>Bacillales</taxon>
        <taxon>Guptibacillaceae</taxon>
        <taxon>Guptibacillus</taxon>
    </lineage>
</organism>